<dbReference type="PANTHER" id="PTHR45678">
    <property type="entry name" value="MITOCHONDRIAL 2-OXODICARBOXYLATE CARRIER 1-RELATED"/>
    <property type="match status" value="1"/>
</dbReference>
<keyword evidence="10" id="KW-0496">Mitochondrion</keyword>
<dbReference type="PANTHER" id="PTHR45678:SF5">
    <property type="entry name" value="AT03939P-RELATED"/>
    <property type="match status" value="1"/>
</dbReference>
<keyword evidence="3 18" id="KW-0813">Transport</keyword>
<feature type="transmembrane region" description="Helical" evidence="19">
    <location>
        <begin position="208"/>
        <end position="228"/>
    </location>
</feature>
<dbReference type="InterPro" id="IPR002067">
    <property type="entry name" value="MCP"/>
</dbReference>
<evidence type="ECO:0000256" key="15">
    <source>
        <dbReference type="ARBA" id="ARBA00076502"/>
    </source>
</evidence>
<dbReference type="EMBL" id="JASPKY010000027">
    <property type="protein sequence ID" value="KAK9751535.1"/>
    <property type="molecule type" value="Genomic_DNA"/>
</dbReference>
<evidence type="ECO:0000256" key="6">
    <source>
        <dbReference type="ARBA" id="ARBA00022737"/>
    </source>
</evidence>
<dbReference type="PRINTS" id="PR00926">
    <property type="entry name" value="MITOCARRIER"/>
</dbReference>
<evidence type="ECO:0000256" key="7">
    <source>
        <dbReference type="ARBA" id="ARBA00022792"/>
    </source>
</evidence>
<sequence length="339" mass="37697">MRLFVSSHWINRIKHVFINDVDVYVAEFVIVANTRKLPVTIVNVTEPNWFDCFRKTYRAEGYFGMYRGSAVNILLITPEKAIKLAANDFFRYHLQTKQGTLSMFRQMVAGGLAGFCQIIITTPMELLKIQMQDAGRVAAQAKEAGKVVPKISATQLTVELLRKHGIIGLYKGTAATMLRDVSFSVVYFPLFATLNSLGPRKTDGSGEAVFWCSFLSGCAAGSTAALVVNPFDVVKTRLQALTKAKGERSYTGILDAFVKIMKYEGPKAFFKGGACRMIVIAPLFGIAQMVYFLGVAETILDCSYLNRCLSDHDYSYPLYFGANNAIFITQIIVQVIQMF</sequence>
<comment type="catalytic activity">
    <reaction evidence="12">
        <text>L-glutamate(in) + H(+)(in) = L-glutamate(out) + H(+)(out)</text>
        <dbReference type="Rhea" id="RHEA:70955"/>
        <dbReference type="ChEBI" id="CHEBI:15378"/>
        <dbReference type="ChEBI" id="CHEBI:29985"/>
    </reaction>
</comment>
<dbReference type="Pfam" id="PF00153">
    <property type="entry name" value="Mito_carr"/>
    <property type="match status" value="3"/>
</dbReference>
<dbReference type="GO" id="GO:0005743">
    <property type="term" value="C:mitochondrial inner membrane"/>
    <property type="evidence" value="ECO:0007669"/>
    <property type="project" value="UniProtKB-SubCell"/>
</dbReference>
<reference evidence="20 21" key="1">
    <citation type="journal article" date="2024" name="BMC Genomics">
        <title>De novo assembly and annotation of Popillia japonica's genome with initial clues to its potential as an invasive pest.</title>
        <authorList>
            <person name="Cucini C."/>
            <person name="Boschi S."/>
            <person name="Funari R."/>
            <person name="Cardaioli E."/>
            <person name="Iannotti N."/>
            <person name="Marturano G."/>
            <person name="Paoli F."/>
            <person name="Bruttini M."/>
            <person name="Carapelli A."/>
            <person name="Frati F."/>
            <person name="Nardi F."/>
        </authorList>
    </citation>
    <scope>NUCLEOTIDE SEQUENCE [LARGE SCALE GENOMIC DNA]</scope>
    <source>
        <strain evidence="20">DMR45628</strain>
    </source>
</reference>
<comment type="similarity">
    <text evidence="2 18">Belongs to the mitochondrial carrier (TC 2.A.29) family.</text>
</comment>
<dbReference type="InterPro" id="IPR018108">
    <property type="entry name" value="MCP_transmembrane"/>
</dbReference>
<keyword evidence="9 19" id="KW-1133">Transmembrane helix</keyword>
<comment type="caution">
    <text evidence="20">The sequence shown here is derived from an EMBL/GenBank/DDBJ whole genome shotgun (WGS) entry which is preliminary data.</text>
</comment>
<keyword evidence="5 17" id="KW-0812">Transmembrane</keyword>
<evidence type="ECO:0000256" key="9">
    <source>
        <dbReference type="ARBA" id="ARBA00022989"/>
    </source>
</evidence>
<dbReference type="FunFam" id="1.50.40.10:FF:000026">
    <property type="entry name" value="Putative mitochondrial glutamate carrier 2"/>
    <property type="match status" value="1"/>
</dbReference>
<evidence type="ECO:0000313" key="20">
    <source>
        <dbReference type="EMBL" id="KAK9751535.1"/>
    </source>
</evidence>
<dbReference type="InterPro" id="IPR023395">
    <property type="entry name" value="MCP_dom_sf"/>
</dbReference>
<feature type="repeat" description="Solcar" evidence="17">
    <location>
        <begin position="101"/>
        <end position="197"/>
    </location>
</feature>
<feature type="transmembrane region" description="Helical" evidence="19">
    <location>
        <begin position="277"/>
        <end position="296"/>
    </location>
</feature>
<dbReference type="GO" id="GO:0043490">
    <property type="term" value="P:malate-aspartate shuttle"/>
    <property type="evidence" value="ECO:0007669"/>
    <property type="project" value="TreeGrafter"/>
</dbReference>
<comment type="function">
    <text evidence="13">Responsible for the transport of glutamate from the cytosol into the mitochondrial matrix with the concomitant import of a proton (symport system).</text>
</comment>
<evidence type="ECO:0000256" key="2">
    <source>
        <dbReference type="ARBA" id="ARBA00006375"/>
    </source>
</evidence>
<name>A0AAW1MYA6_POPJA</name>
<evidence type="ECO:0000256" key="16">
    <source>
        <dbReference type="ARBA" id="ARBA00081096"/>
    </source>
</evidence>
<keyword evidence="8" id="KW-0769">Symport</keyword>
<dbReference type="AlphaFoldDB" id="A0AAW1MYA6"/>
<dbReference type="Gene3D" id="1.50.40.10">
    <property type="entry name" value="Mitochondrial carrier domain"/>
    <property type="match status" value="1"/>
</dbReference>
<evidence type="ECO:0000256" key="1">
    <source>
        <dbReference type="ARBA" id="ARBA00004448"/>
    </source>
</evidence>
<feature type="repeat" description="Solcar" evidence="17">
    <location>
        <begin position="208"/>
        <end position="297"/>
    </location>
</feature>
<evidence type="ECO:0000256" key="12">
    <source>
        <dbReference type="ARBA" id="ARBA00048437"/>
    </source>
</evidence>
<evidence type="ECO:0000256" key="5">
    <source>
        <dbReference type="ARBA" id="ARBA00022692"/>
    </source>
</evidence>
<evidence type="ECO:0000256" key="18">
    <source>
        <dbReference type="RuleBase" id="RU000488"/>
    </source>
</evidence>
<dbReference type="PROSITE" id="PS50920">
    <property type="entry name" value="SOLCAR"/>
    <property type="match status" value="3"/>
</dbReference>
<evidence type="ECO:0000256" key="17">
    <source>
        <dbReference type="PROSITE-ProRule" id="PRU00282"/>
    </source>
</evidence>
<gene>
    <name evidence="20" type="ORF">QE152_g4940</name>
</gene>
<comment type="subcellular location">
    <subcellularLocation>
        <location evidence="1">Mitochondrion inner membrane</location>
        <topology evidence="1">Multi-pass membrane protein</topology>
    </subcellularLocation>
</comment>
<keyword evidence="4" id="KW-0597">Phosphoprotein</keyword>
<dbReference type="SUPFAM" id="SSF103506">
    <property type="entry name" value="Mitochondrial carrier"/>
    <property type="match status" value="1"/>
</dbReference>
<organism evidence="20 21">
    <name type="scientific">Popillia japonica</name>
    <name type="common">Japanese beetle</name>
    <dbReference type="NCBI Taxonomy" id="7064"/>
    <lineage>
        <taxon>Eukaryota</taxon>
        <taxon>Metazoa</taxon>
        <taxon>Ecdysozoa</taxon>
        <taxon>Arthropoda</taxon>
        <taxon>Hexapoda</taxon>
        <taxon>Insecta</taxon>
        <taxon>Pterygota</taxon>
        <taxon>Neoptera</taxon>
        <taxon>Endopterygota</taxon>
        <taxon>Coleoptera</taxon>
        <taxon>Polyphaga</taxon>
        <taxon>Scarabaeiformia</taxon>
        <taxon>Scarabaeidae</taxon>
        <taxon>Rutelinae</taxon>
        <taxon>Popillia</taxon>
    </lineage>
</organism>
<dbReference type="GO" id="GO:0015183">
    <property type="term" value="F:L-aspartate transmembrane transporter activity"/>
    <property type="evidence" value="ECO:0007669"/>
    <property type="project" value="TreeGrafter"/>
</dbReference>
<evidence type="ECO:0000256" key="8">
    <source>
        <dbReference type="ARBA" id="ARBA00022847"/>
    </source>
</evidence>
<keyword evidence="7" id="KW-0999">Mitochondrion inner membrane</keyword>
<dbReference type="Proteomes" id="UP001458880">
    <property type="component" value="Unassembled WGS sequence"/>
</dbReference>
<evidence type="ECO:0000256" key="3">
    <source>
        <dbReference type="ARBA" id="ARBA00022448"/>
    </source>
</evidence>
<keyword evidence="11 17" id="KW-0472">Membrane</keyword>
<protein>
    <recommendedName>
        <fullName evidence="14">Mitochondrial glutamate carrier 2</fullName>
    </recommendedName>
    <alternativeName>
        <fullName evidence="16">Glutamate/H(+) symporter 2</fullName>
    </alternativeName>
    <alternativeName>
        <fullName evidence="15">Solute carrier family 25 member 18</fullName>
    </alternativeName>
</protein>
<feature type="transmembrane region" description="Helical" evidence="19">
    <location>
        <begin position="316"/>
        <end position="336"/>
    </location>
</feature>
<evidence type="ECO:0000256" key="19">
    <source>
        <dbReference type="SAM" id="Phobius"/>
    </source>
</evidence>
<proteinExistence type="inferred from homology"/>
<evidence type="ECO:0000256" key="14">
    <source>
        <dbReference type="ARBA" id="ARBA00069241"/>
    </source>
</evidence>
<evidence type="ECO:0000256" key="11">
    <source>
        <dbReference type="ARBA" id="ARBA00023136"/>
    </source>
</evidence>
<dbReference type="InterPro" id="IPR051028">
    <property type="entry name" value="Mito_Solute_Carrier"/>
</dbReference>
<evidence type="ECO:0000256" key="4">
    <source>
        <dbReference type="ARBA" id="ARBA00022553"/>
    </source>
</evidence>
<evidence type="ECO:0000256" key="10">
    <source>
        <dbReference type="ARBA" id="ARBA00023128"/>
    </source>
</evidence>
<accession>A0AAW1MYA6</accession>
<keyword evidence="6" id="KW-0677">Repeat</keyword>
<dbReference type="GO" id="GO:0015293">
    <property type="term" value="F:symporter activity"/>
    <property type="evidence" value="ECO:0007669"/>
    <property type="project" value="UniProtKB-KW"/>
</dbReference>
<evidence type="ECO:0000256" key="13">
    <source>
        <dbReference type="ARBA" id="ARBA00057953"/>
    </source>
</evidence>
<evidence type="ECO:0000313" key="21">
    <source>
        <dbReference type="Proteomes" id="UP001458880"/>
    </source>
</evidence>
<feature type="repeat" description="Solcar" evidence="17">
    <location>
        <begin position="14"/>
        <end position="93"/>
    </location>
</feature>
<dbReference type="GO" id="GO:0005313">
    <property type="term" value="F:L-glutamate transmembrane transporter activity"/>
    <property type="evidence" value="ECO:0007669"/>
    <property type="project" value="TreeGrafter"/>
</dbReference>
<keyword evidence="21" id="KW-1185">Reference proteome</keyword>